<name>A0A848K452_9NOCA</name>
<evidence type="ECO:0000313" key="1">
    <source>
        <dbReference type="EMBL" id="NMN93915.1"/>
    </source>
</evidence>
<dbReference type="EMBL" id="VCQU01000001">
    <property type="protein sequence ID" value="NMN93915.1"/>
    <property type="molecule type" value="Genomic_DNA"/>
</dbReference>
<dbReference type="RefSeq" id="WP_169584603.1">
    <property type="nucleotide sequence ID" value="NZ_VCQU01000001.1"/>
</dbReference>
<comment type="caution">
    <text evidence="1">The sequence shown here is derived from an EMBL/GenBank/DDBJ whole genome shotgun (WGS) entry which is preliminary data.</text>
</comment>
<keyword evidence="2" id="KW-1185">Reference proteome</keyword>
<evidence type="ECO:0000313" key="2">
    <source>
        <dbReference type="Proteomes" id="UP000535543"/>
    </source>
</evidence>
<sequence>MSSPDFVTIDVFQRPPGGRILWWLNLRRQLQQTPGLRGATVNHSNNGTHALIPAIIPGGGALVAAWESPEAAEAAFRGPLRRAVDGPGRFSLDGELVRVRVDSESERDNWHGWVPRPEGAKPLTKDEPMVAIVHGILHRRELGTFLRNNMHAASRAAHHPGHRGSVDISSQLPFEHTSISLWKTYALALDYAYKPGGHATAMKHTQTAKAHRVGVFLQVRPVASTGSLGIDSPAYPNLPPANRGGL</sequence>
<dbReference type="Proteomes" id="UP000535543">
    <property type="component" value="Unassembled WGS sequence"/>
</dbReference>
<accession>A0A848K452</accession>
<gene>
    <name evidence="1" type="ORF">FGL95_02560</name>
</gene>
<protein>
    <recommendedName>
        <fullName evidence="3">Spheroidene monooxygenase</fullName>
    </recommendedName>
</protein>
<dbReference type="InterPro" id="IPR049574">
    <property type="entry name" value="CrtA-like"/>
</dbReference>
<evidence type="ECO:0008006" key="3">
    <source>
        <dbReference type="Google" id="ProtNLM"/>
    </source>
</evidence>
<reference evidence="1 2" key="1">
    <citation type="submission" date="2019-05" db="EMBL/GenBank/DDBJ databases">
        <authorList>
            <person name="Lee S.D."/>
        </authorList>
    </citation>
    <scope>NUCLEOTIDE SEQUENCE [LARGE SCALE GENOMIC DNA]</scope>
    <source>
        <strain evidence="1 2">YC2-7</strain>
    </source>
</reference>
<dbReference type="CDD" id="cd21650">
    <property type="entry name" value="CrtA-like"/>
    <property type="match status" value="1"/>
</dbReference>
<organism evidence="1 2">
    <name type="scientific">Antrihabitans stalactiti</name>
    <dbReference type="NCBI Taxonomy" id="2584121"/>
    <lineage>
        <taxon>Bacteria</taxon>
        <taxon>Bacillati</taxon>
        <taxon>Actinomycetota</taxon>
        <taxon>Actinomycetes</taxon>
        <taxon>Mycobacteriales</taxon>
        <taxon>Nocardiaceae</taxon>
        <taxon>Antrihabitans</taxon>
    </lineage>
</organism>
<proteinExistence type="predicted"/>
<reference evidence="1 2" key="2">
    <citation type="submission" date="2020-06" db="EMBL/GenBank/DDBJ databases">
        <title>Antribacter stalactiti gen. nov., sp. nov., a new member of the family Nacardiaceae isolated from a cave.</title>
        <authorList>
            <person name="Kim I.S."/>
        </authorList>
    </citation>
    <scope>NUCLEOTIDE SEQUENCE [LARGE SCALE GENOMIC DNA]</scope>
    <source>
        <strain evidence="1 2">YC2-7</strain>
    </source>
</reference>
<dbReference type="AlphaFoldDB" id="A0A848K452"/>